<gene>
    <name evidence="1" type="ORF">FRZ00_27765</name>
</gene>
<dbReference type="OrthoDB" id="3855669at2"/>
<evidence type="ECO:0000313" key="2">
    <source>
        <dbReference type="Proteomes" id="UP000327000"/>
    </source>
</evidence>
<sequence>MTQPTADNSGNAATGRRSDALIGKVAHDRAKGRTGMVMDKVGPNYQLRPLAGGREWEAAPDRVEPTALKCAICAQLGVEYNKAAAEGRWVAARAFVMALTRHARVMHA</sequence>
<keyword evidence="2" id="KW-1185">Reference proteome</keyword>
<accession>A0A5N5W0K8</accession>
<protein>
    <submittedName>
        <fullName evidence="1">Uncharacterized protein</fullName>
    </submittedName>
</protein>
<proteinExistence type="predicted"/>
<organism evidence="1 2">
    <name type="scientific">Streptomyces mobaraensis</name>
    <name type="common">Streptoverticillium mobaraense</name>
    <dbReference type="NCBI Taxonomy" id="35621"/>
    <lineage>
        <taxon>Bacteria</taxon>
        <taxon>Bacillati</taxon>
        <taxon>Actinomycetota</taxon>
        <taxon>Actinomycetes</taxon>
        <taxon>Kitasatosporales</taxon>
        <taxon>Streptomycetaceae</taxon>
        <taxon>Streptomyces</taxon>
    </lineage>
</organism>
<evidence type="ECO:0000313" key="1">
    <source>
        <dbReference type="EMBL" id="KAB7835158.1"/>
    </source>
</evidence>
<name>A0A5N5W0K8_STRMB</name>
<reference evidence="1 2" key="1">
    <citation type="journal article" date="2019" name="Microb. Cell Fact.">
        <title>Exploring novel herbicidin analogues by transcriptional regulator overexpression and MS/MS molecular networking.</title>
        <authorList>
            <person name="Shi Y."/>
            <person name="Gu R."/>
            <person name="Li Y."/>
            <person name="Wang X."/>
            <person name="Ren W."/>
            <person name="Li X."/>
            <person name="Wang L."/>
            <person name="Xie Y."/>
            <person name="Hong B."/>
        </authorList>
    </citation>
    <scope>NUCLEOTIDE SEQUENCE [LARGE SCALE GENOMIC DNA]</scope>
    <source>
        <strain evidence="1 2">US-43</strain>
    </source>
</reference>
<comment type="caution">
    <text evidence="1">The sequence shown here is derived from an EMBL/GenBank/DDBJ whole genome shotgun (WGS) entry which is preliminary data.</text>
</comment>
<dbReference type="Proteomes" id="UP000327000">
    <property type="component" value="Unassembled WGS sequence"/>
</dbReference>
<dbReference type="EMBL" id="VOKX01000109">
    <property type="protein sequence ID" value="KAB7835158.1"/>
    <property type="molecule type" value="Genomic_DNA"/>
</dbReference>
<dbReference type="RefSeq" id="WP_152265426.1">
    <property type="nucleotide sequence ID" value="NZ_VOKX01000109.1"/>
</dbReference>
<dbReference type="AlphaFoldDB" id="A0A5N5W0K8"/>